<keyword evidence="1" id="KW-0472">Membrane</keyword>
<feature type="transmembrane region" description="Helical" evidence="1">
    <location>
        <begin position="169"/>
        <end position="188"/>
    </location>
</feature>
<evidence type="ECO:0000313" key="2">
    <source>
        <dbReference type="EMBL" id="EQD56858.1"/>
    </source>
</evidence>
<dbReference type="EMBL" id="AUZZ01003486">
    <property type="protein sequence ID" value="EQD56858.1"/>
    <property type="molecule type" value="Genomic_DNA"/>
</dbReference>
<accession>T1AK07</accession>
<gene>
    <name evidence="2" type="ORF">B2A_05076</name>
</gene>
<keyword evidence="1" id="KW-1133">Transmembrane helix</keyword>
<comment type="caution">
    <text evidence="2">The sequence shown here is derived from an EMBL/GenBank/DDBJ whole genome shotgun (WGS) entry which is preliminary data.</text>
</comment>
<keyword evidence="1" id="KW-0812">Transmembrane</keyword>
<organism evidence="2">
    <name type="scientific">mine drainage metagenome</name>
    <dbReference type="NCBI Taxonomy" id="410659"/>
    <lineage>
        <taxon>unclassified sequences</taxon>
        <taxon>metagenomes</taxon>
        <taxon>ecological metagenomes</taxon>
    </lineage>
</organism>
<feature type="transmembrane region" description="Helical" evidence="1">
    <location>
        <begin position="107"/>
        <end position="127"/>
    </location>
</feature>
<dbReference type="AlphaFoldDB" id="T1AK07"/>
<sequence length="198" mass="21225">TLRRTPAAVVIAGLLGLTLFSYQQLVMSELVKVKFLLGGLGLVSASTESSGTRIHEAIWTLDAFAKHPIIGSGIGALPVAIAPHEDGAVYTIKEAKNYQGMSIFPELIASTGIVGGLLMLGFMLALTRSYDMAVRKANAWQRELLSASAWAVIWILMTLQMNQNFLRVYLYVDLAVLICCCTMVSAGGDGTGAEPFRG</sequence>
<name>T1AK07_9ZZZZ</name>
<evidence type="ECO:0000256" key="1">
    <source>
        <dbReference type="SAM" id="Phobius"/>
    </source>
</evidence>
<proteinExistence type="predicted"/>
<reference evidence="2" key="2">
    <citation type="journal article" date="2014" name="ISME J.">
        <title>Microbial stratification in low pH oxic and suboxic macroscopic growths along an acid mine drainage.</title>
        <authorList>
            <person name="Mendez-Garcia C."/>
            <person name="Mesa V."/>
            <person name="Sprenger R.R."/>
            <person name="Richter M."/>
            <person name="Diez M.S."/>
            <person name="Solano J."/>
            <person name="Bargiela R."/>
            <person name="Golyshina O.V."/>
            <person name="Manteca A."/>
            <person name="Ramos J.L."/>
            <person name="Gallego J.R."/>
            <person name="Llorente I."/>
            <person name="Martins Dos Santos V.A."/>
            <person name="Jensen O.N."/>
            <person name="Pelaez A.I."/>
            <person name="Sanchez J."/>
            <person name="Ferrer M."/>
        </authorList>
    </citation>
    <scope>NUCLEOTIDE SEQUENCE</scope>
</reference>
<feature type="non-terminal residue" evidence="2">
    <location>
        <position position="1"/>
    </location>
</feature>
<protein>
    <submittedName>
        <fullName evidence="2">Membrane protein</fullName>
    </submittedName>
</protein>
<feature type="non-terminal residue" evidence="2">
    <location>
        <position position="198"/>
    </location>
</feature>
<reference evidence="2" key="1">
    <citation type="submission" date="2013-08" db="EMBL/GenBank/DDBJ databases">
        <authorList>
            <person name="Mendez C."/>
            <person name="Richter M."/>
            <person name="Ferrer M."/>
            <person name="Sanchez J."/>
        </authorList>
    </citation>
    <scope>NUCLEOTIDE SEQUENCE</scope>
</reference>